<dbReference type="Gene3D" id="3.20.20.370">
    <property type="entry name" value="Glycoside hydrolase/deacetylase"/>
    <property type="match status" value="1"/>
</dbReference>
<dbReference type="Proteomes" id="UP000318126">
    <property type="component" value="Unassembled WGS sequence"/>
</dbReference>
<dbReference type="InterPro" id="IPR011330">
    <property type="entry name" value="Glyco_hydro/deAcase_b/a-brl"/>
</dbReference>
<dbReference type="RefSeq" id="WP_143563761.1">
    <property type="nucleotide sequence ID" value="NZ_BMPL01000004.1"/>
</dbReference>
<dbReference type="EMBL" id="VKGK01000005">
    <property type="protein sequence ID" value="TRY15331.1"/>
    <property type="molecule type" value="Genomic_DNA"/>
</dbReference>
<keyword evidence="1" id="KW-0378">Hydrolase</keyword>
<dbReference type="OrthoDB" id="9773478at2"/>
<dbReference type="PANTHER" id="PTHR30292">
    <property type="entry name" value="UNCHARACTERIZED PROTEIN YBGL-RELATED"/>
    <property type="match status" value="1"/>
</dbReference>
<accession>A0A553JSH3</accession>
<protein>
    <submittedName>
        <fullName evidence="1">5-oxoprolinase subunit PxpA</fullName>
        <ecNumber evidence="1">3.5.2.9</ecNumber>
    </submittedName>
</protein>
<dbReference type="GO" id="GO:0017168">
    <property type="term" value="F:5-oxoprolinase (ATP-hydrolyzing) activity"/>
    <property type="evidence" value="ECO:0007669"/>
    <property type="project" value="UniProtKB-EC"/>
</dbReference>
<dbReference type="NCBIfam" id="NF003816">
    <property type="entry name" value="PRK05406.1-5"/>
    <property type="match status" value="1"/>
</dbReference>
<evidence type="ECO:0000313" key="2">
    <source>
        <dbReference type="Proteomes" id="UP000318126"/>
    </source>
</evidence>
<reference evidence="2" key="1">
    <citation type="submission" date="2019-07" db="EMBL/GenBank/DDBJ databases">
        <title>Shewanella sp. YLB-08 draft genomic sequence.</title>
        <authorList>
            <person name="Yu L."/>
        </authorList>
    </citation>
    <scope>NUCLEOTIDE SEQUENCE [LARGE SCALE GENOMIC DNA]</scope>
    <source>
        <strain evidence="2">JCM 20706</strain>
    </source>
</reference>
<dbReference type="InterPro" id="IPR005501">
    <property type="entry name" value="LamB/YcsF/PxpA-like"/>
</dbReference>
<proteinExistence type="predicted"/>
<sequence length="246" mass="27243">MTVEINCDMGEGYGLYKLANDEELMGFITAANVACGFHASDPVIMHKTVLLAQQYGVKVGAHPSYPDKQGFGRRFIELSCEELRSDLIYQIGALKGFLETLNMPLNHIKPHGALYGRAAVDEDTANVLCDVALKFKVPVYGMSGTVLERACRQHEVEFVAEFYADLDYGDKGQLIITREHHHIDPEQVREKMERVLHDGTVSSINGVVIPVTVQSICIHSDTPNAKEIGLAVSQTVNNYQHNKSVL</sequence>
<dbReference type="Pfam" id="PF03746">
    <property type="entry name" value="LamB_YcsF"/>
    <property type="match status" value="1"/>
</dbReference>
<gene>
    <name evidence="1" type="primary">pxpA</name>
    <name evidence="1" type="ORF">FN961_05710</name>
</gene>
<dbReference type="EC" id="3.5.2.9" evidence="1"/>
<comment type="caution">
    <text evidence="1">The sequence shown here is derived from an EMBL/GenBank/DDBJ whole genome shotgun (WGS) entry which is preliminary data.</text>
</comment>
<evidence type="ECO:0000313" key="1">
    <source>
        <dbReference type="EMBL" id="TRY15331.1"/>
    </source>
</evidence>
<dbReference type="AlphaFoldDB" id="A0A553JSH3"/>
<keyword evidence="2" id="KW-1185">Reference proteome</keyword>
<dbReference type="SUPFAM" id="SSF88713">
    <property type="entry name" value="Glycoside hydrolase/deacetylase"/>
    <property type="match status" value="1"/>
</dbReference>
<dbReference type="NCBIfam" id="NF003814">
    <property type="entry name" value="PRK05406.1-3"/>
    <property type="match status" value="1"/>
</dbReference>
<name>A0A553JSH3_SHEHA</name>
<dbReference type="GO" id="GO:0005975">
    <property type="term" value="P:carbohydrate metabolic process"/>
    <property type="evidence" value="ECO:0007669"/>
    <property type="project" value="InterPro"/>
</dbReference>
<dbReference type="PANTHER" id="PTHR30292:SF0">
    <property type="entry name" value="5-OXOPROLINASE SUBUNIT A"/>
    <property type="match status" value="1"/>
</dbReference>
<organism evidence="1 2">
    <name type="scientific">Shewanella hanedai</name>
    <name type="common">Alteromonas hanedai</name>
    <dbReference type="NCBI Taxonomy" id="25"/>
    <lineage>
        <taxon>Bacteria</taxon>
        <taxon>Pseudomonadati</taxon>
        <taxon>Pseudomonadota</taxon>
        <taxon>Gammaproteobacteria</taxon>
        <taxon>Alteromonadales</taxon>
        <taxon>Shewanellaceae</taxon>
        <taxon>Shewanella</taxon>
    </lineage>
</organism>